<organism evidence="2 3">
    <name type="scientific">Dermatophagoides farinae</name>
    <name type="common">American house dust mite</name>
    <dbReference type="NCBI Taxonomy" id="6954"/>
    <lineage>
        <taxon>Eukaryota</taxon>
        <taxon>Metazoa</taxon>
        <taxon>Ecdysozoa</taxon>
        <taxon>Arthropoda</taxon>
        <taxon>Chelicerata</taxon>
        <taxon>Arachnida</taxon>
        <taxon>Acari</taxon>
        <taxon>Acariformes</taxon>
        <taxon>Sarcoptiformes</taxon>
        <taxon>Astigmata</taxon>
        <taxon>Psoroptidia</taxon>
        <taxon>Analgoidea</taxon>
        <taxon>Pyroglyphidae</taxon>
        <taxon>Dermatophagoidinae</taxon>
        <taxon>Dermatophagoides</taxon>
    </lineage>
</organism>
<reference evidence="2" key="1">
    <citation type="submission" date="2013-05" db="EMBL/GenBank/DDBJ databases">
        <authorList>
            <person name="Yim A.K.Y."/>
            <person name="Chan T.F."/>
            <person name="Ji K.M."/>
            <person name="Liu X.Y."/>
            <person name="Zhou J.W."/>
            <person name="Li R.Q."/>
            <person name="Yang K.Y."/>
            <person name="Li J."/>
            <person name="Li M."/>
            <person name="Law P.T.W."/>
            <person name="Wu Y.L."/>
            <person name="Cai Z.L."/>
            <person name="Qin H."/>
            <person name="Bao Y."/>
            <person name="Leung R.K.K."/>
            <person name="Ng P.K.S."/>
            <person name="Zou J."/>
            <person name="Zhong X.J."/>
            <person name="Ran P.X."/>
            <person name="Zhong N.S."/>
            <person name="Liu Z.G."/>
            <person name="Tsui S.K.W."/>
        </authorList>
    </citation>
    <scope>NUCLEOTIDE SEQUENCE</scope>
    <source>
        <strain evidence="2">Derf</strain>
        <tissue evidence="2">Whole organism</tissue>
    </source>
</reference>
<accession>A0A922IBS1</accession>
<dbReference type="AlphaFoldDB" id="A0A922IBS1"/>
<dbReference type="Proteomes" id="UP000790347">
    <property type="component" value="Unassembled WGS sequence"/>
</dbReference>
<evidence type="ECO:0000313" key="2">
    <source>
        <dbReference type="EMBL" id="KAH9522963.1"/>
    </source>
</evidence>
<gene>
    <name evidence="2" type="ORF">DERF_006517</name>
</gene>
<evidence type="ECO:0000313" key="3">
    <source>
        <dbReference type="Proteomes" id="UP000790347"/>
    </source>
</evidence>
<dbReference type="EMBL" id="ASGP02000002">
    <property type="protein sequence ID" value="KAH9522963.1"/>
    <property type="molecule type" value="Genomic_DNA"/>
</dbReference>
<reference evidence="2" key="2">
    <citation type="journal article" date="2022" name="Res Sq">
        <title>Comparative Genomics Reveals Insights into the Divergent Evolution of Astigmatic Mites and Household Pest Adaptations.</title>
        <authorList>
            <person name="Xiong Q."/>
            <person name="Wan A.T.-Y."/>
            <person name="Liu X.-Y."/>
            <person name="Fung C.S.-H."/>
            <person name="Xiao X."/>
            <person name="Malainual N."/>
            <person name="Hou J."/>
            <person name="Wang L."/>
            <person name="Wang M."/>
            <person name="Yang K."/>
            <person name="Cui Y."/>
            <person name="Leung E."/>
            <person name="Nong W."/>
            <person name="Shin S.-K."/>
            <person name="Au S."/>
            <person name="Jeong K.Y."/>
            <person name="Chew F.T."/>
            <person name="Hui J."/>
            <person name="Leung T.F."/>
            <person name="Tungtrongchitr A."/>
            <person name="Zhong N."/>
            <person name="Liu Z."/>
            <person name="Tsui S."/>
        </authorList>
    </citation>
    <scope>NUCLEOTIDE SEQUENCE</scope>
    <source>
        <strain evidence="2">Derf</strain>
        <tissue evidence="2">Whole organism</tissue>
    </source>
</reference>
<protein>
    <submittedName>
        <fullName evidence="2">Uncharacterized protein</fullName>
    </submittedName>
</protein>
<feature type="region of interest" description="Disordered" evidence="1">
    <location>
        <begin position="36"/>
        <end position="62"/>
    </location>
</feature>
<keyword evidence="3" id="KW-1185">Reference proteome</keyword>
<proteinExistence type="predicted"/>
<sequence length="62" mass="6902">MAVRRVPGIVGHRYDSCICHVSIHSVWPILAHLSPQRSTHDNSLGSSHVWLDGSTDTDNRIL</sequence>
<comment type="caution">
    <text evidence="2">The sequence shown here is derived from an EMBL/GenBank/DDBJ whole genome shotgun (WGS) entry which is preliminary data.</text>
</comment>
<name>A0A922IBS1_DERFA</name>
<evidence type="ECO:0000256" key="1">
    <source>
        <dbReference type="SAM" id="MobiDB-lite"/>
    </source>
</evidence>
<feature type="compositionally biased region" description="Polar residues" evidence="1">
    <location>
        <begin position="36"/>
        <end position="46"/>
    </location>
</feature>